<dbReference type="InterPro" id="IPR038752">
    <property type="entry name" value="IQCH"/>
</dbReference>
<feature type="region of interest" description="Disordered" evidence="1">
    <location>
        <begin position="237"/>
        <end position="283"/>
    </location>
</feature>
<keyword evidence="3" id="KW-1185">Reference proteome</keyword>
<accession>A0ABR2L8M0</accession>
<feature type="region of interest" description="Disordered" evidence="1">
    <location>
        <begin position="1125"/>
        <end position="1200"/>
    </location>
</feature>
<protein>
    <recommendedName>
        <fullName evidence="4">IQ calmodulin-binding motif family protein</fullName>
    </recommendedName>
</protein>
<dbReference type="EMBL" id="JAPFFF010000001">
    <property type="protein sequence ID" value="KAK8899699.1"/>
    <property type="molecule type" value="Genomic_DNA"/>
</dbReference>
<reference evidence="2 3" key="1">
    <citation type="submission" date="2024-04" db="EMBL/GenBank/DDBJ databases">
        <title>Tritrichomonas musculus Genome.</title>
        <authorList>
            <person name="Alves-Ferreira E."/>
            <person name="Grigg M."/>
            <person name="Lorenzi H."/>
            <person name="Galac M."/>
        </authorList>
    </citation>
    <scope>NUCLEOTIDE SEQUENCE [LARGE SCALE GENOMIC DNA]</scope>
    <source>
        <strain evidence="2 3">EAF2021</strain>
    </source>
</reference>
<dbReference type="PANTHER" id="PTHR14465">
    <property type="entry name" value="IQ DOMAIN-CONTAINING PROTEIN H"/>
    <property type="match status" value="1"/>
</dbReference>
<feature type="compositionally biased region" description="Low complexity" evidence="1">
    <location>
        <begin position="272"/>
        <end position="281"/>
    </location>
</feature>
<feature type="compositionally biased region" description="Basic and acidic residues" evidence="1">
    <location>
        <begin position="746"/>
        <end position="762"/>
    </location>
</feature>
<proteinExistence type="predicted"/>
<comment type="caution">
    <text evidence="2">The sequence shown here is derived from an EMBL/GenBank/DDBJ whole genome shotgun (WGS) entry which is preliminary data.</text>
</comment>
<dbReference type="PROSITE" id="PS50096">
    <property type="entry name" value="IQ"/>
    <property type="match status" value="1"/>
</dbReference>
<sequence length="1200" mass="136872">MIDPNYIHQRDVSTILTNLQADVNNVREKYAENPNDPQLAIELQTLIDNADRDLRLKTQAIVRARLSQSRLLPIQSKSIPIPELPPRSQSAAGAGPPLPPLQPAPSDYEPINPHKRGVQNKNAHPPQPIHPIVHEKHSKRLTTPVAKDKIGRSRRIPQLKETLPRVDRHDPLATPPPISEKLINAFGLEQLNETGLIQNSDIKKHLEGIVTVAPYTYELPPVPLSVTPNYVLDTSAQNITEEEAMPNTESTSIKPAEENCEQKEDKSDNLAESSKSIGSSDSESDITKMSMKFFLINGIPDEDSVGFNNFRRSCYSLSETIDIYLDLLRRFCENQGLKKQQIDGQKLIEIATNYDPDEVSDDRLIGCLSGELKKIRKAGRFGFGFIGEFAEKKAATAIQSIWRGFTARRMFRLIKKTSSAAKRIQNWYKQRIESHEFRQSMREAKKERYQAFLELQGSDFYYPNQPHLLLHIINGHLPSELGRIQVLKTNPNSKLVIFSRFPLPTFISSYLKDHIENQEKLVFVVPRQKLPYTLPIEDVLASDSRLMKYIQEIANEMPIYFVPNRMRDSLIDASSFMESFLISPLPKILANVTGLKNNRQFLSNCCQNMFITAPNEVHNKEELCTALANLSLENLNTQQWMIKTNSNKFGWIDTNEISLLERVKKNASIMTQDDLNDPTFRNLLVKTISDELNVITETISTINKSDLLKEVYEDGAFVQAAPQDVKSRPSVSLFVMTKKKKVRKVQNPEKREEMPKENKTEEAQQTENSNENKDLQQDKAEASEKIQNEAELNKENDNKEVDAENKCENNNLDKNGEEDEDEYEYEGEVHITGTWENLYISEFEPFATIHPAFIVKPEKLCKHTMKYANDLIKKNLIGTSVIDFWFSTHSNKERITPDEITFTATERYLPQMLSENVCNLTFNEKTLKMGKYTYVQERLVLPYAISIDELNSKCIKNGIKINKNVFFIPDLQEEITIGLVAVANSPEMLINIVYETFCILTEKVFDLKNDPKALLFSYCTAIEFIKEQIDSEGSIRSTVYMKKMRIKVVEDQIKPLLFHYDELNKKNRSDDESSSPETPKIEDDYKITEISNEVKTNTVKIFDANYVPEGRRSLITTPIDADGREKKLITPSDEDITEPNSAKNIENIVKEDLPDAPAGANIPEDDSIESNSNQQPTKIEGDDDEILTEEAQTPRSDDDE</sequence>
<organism evidence="2 3">
    <name type="scientific">Tritrichomonas musculus</name>
    <dbReference type="NCBI Taxonomy" id="1915356"/>
    <lineage>
        <taxon>Eukaryota</taxon>
        <taxon>Metamonada</taxon>
        <taxon>Parabasalia</taxon>
        <taxon>Tritrichomonadida</taxon>
        <taxon>Tritrichomonadidae</taxon>
        <taxon>Tritrichomonas</taxon>
    </lineage>
</organism>
<dbReference type="SMART" id="SM00015">
    <property type="entry name" value="IQ"/>
    <property type="match status" value="1"/>
</dbReference>
<dbReference type="InterPro" id="IPR000048">
    <property type="entry name" value="IQ_motif_EF-hand-BS"/>
</dbReference>
<evidence type="ECO:0000313" key="2">
    <source>
        <dbReference type="EMBL" id="KAK8899699.1"/>
    </source>
</evidence>
<feature type="compositionally biased region" description="Basic and acidic residues" evidence="1">
    <location>
        <begin position="255"/>
        <end position="269"/>
    </location>
</feature>
<dbReference type="PANTHER" id="PTHR14465:SF0">
    <property type="entry name" value="IQ DOMAIN-CONTAINING PROTEIN H"/>
    <property type="match status" value="1"/>
</dbReference>
<feature type="region of interest" description="Disordered" evidence="1">
    <location>
        <begin position="742"/>
        <end position="822"/>
    </location>
</feature>
<name>A0ABR2L8M0_9EUKA</name>
<dbReference type="Proteomes" id="UP001470230">
    <property type="component" value="Unassembled WGS sequence"/>
</dbReference>
<evidence type="ECO:0008006" key="4">
    <source>
        <dbReference type="Google" id="ProtNLM"/>
    </source>
</evidence>
<feature type="compositionally biased region" description="Basic and acidic residues" evidence="1">
    <location>
        <begin position="770"/>
        <end position="807"/>
    </location>
</feature>
<dbReference type="CDD" id="cd23767">
    <property type="entry name" value="IQCD"/>
    <property type="match status" value="1"/>
</dbReference>
<evidence type="ECO:0000256" key="1">
    <source>
        <dbReference type="SAM" id="MobiDB-lite"/>
    </source>
</evidence>
<dbReference type="Gene3D" id="1.20.5.190">
    <property type="match status" value="1"/>
</dbReference>
<evidence type="ECO:0000313" key="3">
    <source>
        <dbReference type="Proteomes" id="UP001470230"/>
    </source>
</evidence>
<gene>
    <name evidence="2" type="ORF">M9Y10_002021</name>
</gene>
<feature type="region of interest" description="Disordered" evidence="1">
    <location>
        <begin position="77"/>
        <end position="141"/>
    </location>
</feature>